<sequence>MLVAPAASRYSEMTREFGGAVEPSAAPGRKRARETREAFDVKKEVFKLGQMPGKERTLLRERFQAELVAVRGLLAKAEHFLAPQAVKGGAAPSSSPGLAALPGKEARSMVSTEIDDGKAPKRRKTSPVVEHREARKMTPAEREQLAFSLAALSAELSAHAVEFLLKQGKRHGRRGEIEVDVYSMDDAALFELKMHVDKFVKTRDPSPAPHRQIVEDDDDDGHQDEEECVDICGGVSPPVAAVAPSPVRLEILEYGDVFDATGLVDKLLSPLPQKYLALAEKGEEEYVDICGDASPVVIQNLDAIRRSPSISPTSDSDSDSGSDSDSSDSSSSSDSGSDMDISPAPAVLPKVNGDSAPPLETAPEVVQIAEPKKGISPAPAVLLPMVNGDSAPPSELAPGVAKIAEPEKVGSPAPAVLPKGAPEVMQNTEPEKLPDQPVASPAAARSMGELIAEAQERRRQEERSRARQELVETERSAMTSDRVHRMEMEELGIANVEHILSQQRRRPGVPRSLLEHLGLFLKAEDDGGEEEPVADLGIEELEEGEFRY</sequence>
<protein>
    <submittedName>
        <fullName evidence="1">Uncharacterized protein</fullName>
    </submittedName>
</protein>
<accession>A0ACD5Z263</accession>
<reference evidence="1" key="1">
    <citation type="submission" date="2021-05" db="EMBL/GenBank/DDBJ databases">
        <authorList>
            <person name="Scholz U."/>
            <person name="Mascher M."/>
            <person name="Fiebig A."/>
        </authorList>
    </citation>
    <scope>NUCLEOTIDE SEQUENCE [LARGE SCALE GENOMIC DNA]</scope>
</reference>
<evidence type="ECO:0000313" key="2">
    <source>
        <dbReference type="Proteomes" id="UP001732700"/>
    </source>
</evidence>
<dbReference type="Proteomes" id="UP001732700">
    <property type="component" value="Chromosome 6C"/>
</dbReference>
<evidence type="ECO:0000313" key="1">
    <source>
        <dbReference type="EnsemblPlants" id="AVESA.00010b.r2.6CG1075610.1.CDS.1"/>
    </source>
</evidence>
<dbReference type="EnsemblPlants" id="AVESA.00010b.r2.6CG1075610.1">
    <property type="protein sequence ID" value="AVESA.00010b.r2.6CG1075610.1.CDS.1"/>
    <property type="gene ID" value="AVESA.00010b.r2.6CG1075610"/>
</dbReference>
<keyword evidence="2" id="KW-1185">Reference proteome</keyword>
<proteinExistence type="predicted"/>
<organism evidence="1 2">
    <name type="scientific">Avena sativa</name>
    <name type="common">Oat</name>
    <dbReference type="NCBI Taxonomy" id="4498"/>
    <lineage>
        <taxon>Eukaryota</taxon>
        <taxon>Viridiplantae</taxon>
        <taxon>Streptophyta</taxon>
        <taxon>Embryophyta</taxon>
        <taxon>Tracheophyta</taxon>
        <taxon>Spermatophyta</taxon>
        <taxon>Magnoliopsida</taxon>
        <taxon>Liliopsida</taxon>
        <taxon>Poales</taxon>
        <taxon>Poaceae</taxon>
        <taxon>BOP clade</taxon>
        <taxon>Pooideae</taxon>
        <taxon>Poodae</taxon>
        <taxon>Poeae</taxon>
        <taxon>Poeae Chloroplast Group 1 (Aveneae type)</taxon>
        <taxon>Aveninae</taxon>
        <taxon>Avena</taxon>
    </lineage>
</organism>
<name>A0ACD5Z263_AVESA</name>
<reference evidence="1" key="2">
    <citation type="submission" date="2025-09" db="UniProtKB">
        <authorList>
            <consortium name="EnsemblPlants"/>
        </authorList>
    </citation>
    <scope>IDENTIFICATION</scope>
</reference>